<evidence type="ECO:0000313" key="1">
    <source>
        <dbReference type="Proteomes" id="UP000887577"/>
    </source>
</evidence>
<evidence type="ECO:0000313" key="2">
    <source>
        <dbReference type="WBParaSite" id="PSU_v2.g15776.t1"/>
    </source>
</evidence>
<accession>A0A914YAI7</accession>
<sequence>MILIQIFVKHEELKKENIPIPENIAKSPPVAEIPTTTTLPLVPPQSPKVEIAHHEIPVTPAPIKAKPASIHVPVETQKIPPHVEIPTLLPKLAEEPKILPHETLPTIAPIVDTPATITRAPAAEIPATINTPIEESTTTHTPIEVPTPVEIPTTTVQTPLELPTPQQSVEIPVTTPSSLPVELPLTPPAHIVESIPPLPVEVSPSTTTPIPEEIITPTASGVFS</sequence>
<protein>
    <submittedName>
        <fullName evidence="2">Uncharacterized protein</fullName>
    </submittedName>
</protein>
<dbReference type="Proteomes" id="UP000887577">
    <property type="component" value="Unplaced"/>
</dbReference>
<organism evidence="1 2">
    <name type="scientific">Panagrolaimus superbus</name>
    <dbReference type="NCBI Taxonomy" id="310955"/>
    <lineage>
        <taxon>Eukaryota</taxon>
        <taxon>Metazoa</taxon>
        <taxon>Ecdysozoa</taxon>
        <taxon>Nematoda</taxon>
        <taxon>Chromadorea</taxon>
        <taxon>Rhabditida</taxon>
        <taxon>Tylenchina</taxon>
        <taxon>Panagrolaimomorpha</taxon>
        <taxon>Panagrolaimoidea</taxon>
        <taxon>Panagrolaimidae</taxon>
        <taxon>Panagrolaimus</taxon>
    </lineage>
</organism>
<keyword evidence="1" id="KW-1185">Reference proteome</keyword>
<dbReference type="WBParaSite" id="PSU_v2.g15776.t1">
    <property type="protein sequence ID" value="PSU_v2.g15776.t1"/>
    <property type="gene ID" value="PSU_v2.g15776"/>
</dbReference>
<name>A0A914YAI7_9BILA</name>
<proteinExistence type="predicted"/>
<dbReference type="AlphaFoldDB" id="A0A914YAI7"/>
<reference evidence="2" key="1">
    <citation type="submission" date="2022-11" db="UniProtKB">
        <authorList>
            <consortium name="WormBaseParasite"/>
        </authorList>
    </citation>
    <scope>IDENTIFICATION</scope>
</reference>